<protein>
    <recommendedName>
        <fullName evidence="4">Lipoprotein</fullName>
    </recommendedName>
</protein>
<feature type="transmembrane region" description="Helical" evidence="1">
    <location>
        <begin position="25"/>
        <end position="45"/>
    </location>
</feature>
<sequence>MVNKLVVEKQIDKINEVQMKISKKVLALIMTTMIGFAVVGCNRNYNKEDIKSEI</sequence>
<keyword evidence="1" id="KW-0812">Transmembrane</keyword>
<name>A0ABR7K7E7_9FIRM</name>
<evidence type="ECO:0008006" key="4">
    <source>
        <dbReference type="Google" id="ProtNLM"/>
    </source>
</evidence>
<dbReference type="RefSeq" id="WP_187006964.1">
    <property type="nucleotide sequence ID" value="NZ_JACRWD010000014.1"/>
</dbReference>
<reference evidence="2 3" key="1">
    <citation type="submission" date="2020-08" db="EMBL/GenBank/DDBJ databases">
        <authorList>
            <person name="Liu C."/>
            <person name="Sun Q."/>
        </authorList>
    </citation>
    <scope>NUCLEOTIDE SEQUENCE [LARGE SCALE GENOMIC DNA]</scope>
    <source>
        <strain evidence="2 3">NSJ-45</strain>
    </source>
</reference>
<dbReference type="EMBL" id="JACRWD010000014">
    <property type="protein sequence ID" value="MBC6005008.1"/>
    <property type="molecule type" value="Genomic_DNA"/>
</dbReference>
<evidence type="ECO:0000256" key="1">
    <source>
        <dbReference type="SAM" id="Phobius"/>
    </source>
</evidence>
<evidence type="ECO:0000313" key="2">
    <source>
        <dbReference type="EMBL" id="MBC6005008.1"/>
    </source>
</evidence>
<keyword evidence="3" id="KW-1185">Reference proteome</keyword>
<evidence type="ECO:0000313" key="3">
    <source>
        <dbReference type="Proteomes" id="UP000611796"/>
    </source>
</evidence>
<keyword evidence="1" id="KW-0472">Membrane</keyword>
<organism evidence="2 3">
    <name type="scientific">Paeniclostridium hominis</name>
    <dbReference type="NCBI Taxonomy" id="2764329"/>
    <lineage>
        <taxon>Bacteria</taxon>
        <taxon>Bacillati</taxon>
        <taxon>Bacillota</taxon>
        <taxon>Clostridia</taxon>
        <taxon>Peptostreptococcales</taxon>
        <taxon>Peptostreptococcaceae</taxon>
        <taxon>Paeniclostridium</taxon>
    </lineage>
</organism>
<accession>A0ABR7K7E7</accession>
<keyword evidence="1" id="KW-1133">Transmembrane helix</keyword>
<gene>
    <name evidence="2" type="ORF">H8891_14555</name>
</gene>
<comment type="caution">
    <text evidence="2">The sequence shown here is derived from an EMBL/GenBank/DDBJ whole genome shotgun (WGS) entry which is preliminary data.</text>
</comment>
<proteinExistence type="predicted"/>
<dbReference type="Proteomes" id="UP000611796">
    <property type="component" value="Unassembled WGS sequence"/>
</dbReference>